<dbReference type="RefSeq" id="WP_033083282.1">
    <property type="nucleotide sequence ID" value="NZ_JQEC01000044.1"/>
</dbReference>
<reference evidence="3 4" key="1">
    <citation type="submission" date="2014-08" db="EMBL/GenBank/DDBJ databases">
        <title>Genomic and Phenotypic Diversity of Colwellia psychrerythraea strains from Disparate Marine Basins.</title>
        <authorList>
            <person name="Techtmann S.M."/>
            <person name="Stelling S.C."/>
            <person name="Utturkar S.M."/>
            <person name="Alshibli N."/>
            <person name="Harris A."/>
            <person name="Brown S.D."/>
            <person name="Hazen T.C."/>
        </authorList>
    </citation>
    <scope>NUCLEOTIDE SEQUENCE [LARGE SCALE GENOMIC DNA]</scope>
    <source>
        <strain evidence="3 4">GAB14E</strain>
    </source>
</reference>
<evidence type="ECO:0000256" key="2">
    <source>
        <dbReference type="SAM" id="SignalP"/>
    </source>
</evidence>
<evidence type="ECO:0000313" key="4">
    <source>
        <dbReference type="Proteomes" id="UP000029868"/>
    </source>
</evidence>
<accession>A0A099KMU3</accession>
<organism evidence="3 4">
    <name type="scientific">Colwellia psychrerythraea</name>
    <name type="common">Vibrio psychroerythus</name>
    <dbReference type="NCBI Taxonomy" id="28229"/>
    <lineage>
        <taxon>Bacteria</taxon>
        <taxon>Pseudomonadati</taxon>
        <taxon>Pseudomonadota</taxon>
        <taxon>Gammaproteobacteria</taxon>
        <taxon>Alteromonadales</taxon>
        <taxon>Colwelliaceae</taxon>
        <taxon>Colwellia</taxon>
    </lineage>
</organism>
<protein>
    <recommendedName>
        <fullName evidence="5">Lipoprotein</fullName>
    </recommendedName>
</protein>
<evidence type="ECO:0000313" key="3">
    <source>
        <dbReference type="EMBL" id="KGJ90973.1"/>
    </source>
</evidence>
<proteinExistence type="predicted"/>
<gene>
    <name evidence="3" type="ORF">GAB14E_0637</name>
</gene>
<feature type="signal peptide" evidence="2">
    <location>
        <begin position="1"/>
        <end position="22"/>
    </location>
</feature>
<dbReference type="PROSITE" id="PS51257">
    <property type="entry name" value="PROKAR_LIPOPROTEIN"/>
    <property type="match status" value="1"/>
</dbReference>
<keyword evidence="2" id="KW-0732">Signal</keyword>
<evidence type="ECO:0000256" key="1">
    <source>
        <dbReference type="SAM" id="MobiDB-lite"/>
    </source>
</evidence>
<comment type="caution">
    <text evidence="3">The sequence shown here is derived from an EMBL/GenBank/DDBJ whole genome shotgun (WGS) entry which is preliminary data.</text>
</comment>
<dbReference type="OrthoDB" id="7069259at2"/>
<dbReference type="PATRIC" id="fig|28229.3.peg.3301"/>
<evidence type="ECO:0008006" key="5">
    <source>
        <dbReference type="Google" id="ProtNLM"/>
    </source>
</evidence>
<dbReference type="AlphaFoldDB" id="A0A099KMU3"/>
<name>A0A099KMU3_COLPS</name>
<dbReference type="EMBL" id="JQEC01000044">
    <property type="protein sequence ID" value="KGJ90973.1"/>
    <property type="molecule type" value="Genomic_DNA"/>
</dbReference>
<dbReference type="Proteomes" id="UP000029868">
    <property type="component" value="Unassembled WGS sequence"/>
</dbReference>
<feature type="chain" id="PRO_5001948868" description="Lipoprotein" evidence="2">
    <location>
        <begin position="23"/>
        <end position="478"/>
    </location>
</feature>
<feature type="region of interest" description="Disordered" evidence="1">
    <location>
        <begin position="164"/>
        <end position="185"/>
    </location>
</feature>
<sequence length="478" mass="54208">MKKSLLVLLPLSLIAVSCGLTAPTLEQAPAAIAVNAPAKPQNEDLSTNFTIVKTDTSQEELNDNVISKKDFVVQENARVVISVPIELQRKEKNRELKNKLRNSNWRSNQVQNNRDLAESESLKLNQADVAFSTAEYFNKAEQEIEKSLLRKSFTVMDRSKFEAELRDRREKKSDKNNSKALDAEVSRLRKQNKNGLISDQDLIGEMEAAENRYAIDSSGSTREAGDNELVDISELIRAAQEGKNQADYILQVNSFDINPISDRQLYIAEQDEVQTLFTEHPGLIDAMYEKQVATITQPGFFGYLNAKLIDVKTGAIVWVGEHRVESQNVTDIRVKMTMSRQVSNDTNIQRLVSRFNTNVKKKHSELNYLSTSAHDKNIDKNEQARRVSTYNSSLAQYKQLISNVPELPEWQYSYSVAEPNITPNFPSEFELKQIQKTSNDSQKNHNAFLRLKDRLGRHQSKIAKMVSKELIATIPSAE</sequence>